<dbReference type="AlphaFoldDB" id="A0AAW9T9T2"/>
<gene>
    <name evidence="2" type="ORF">F7D90_12660</name>
</gene>
<reference evidence="3" key="1">
    <citation type="submission" date="2019-09" db="EMBL/GenBank/DDBJ databases">
        <title>Distinct polysaccharide growth profiles of human intestinal Prevotella copri isolates.</title>
        <authorList>
            <person name="Fehlner-Peach H."/>
            <person name="Magnabosco C."/>
            <person name="Raghavan V."/>
            <person name="Scher J.U."/>
            <person name="Tett A."/>
            <person name="Cox L.M."/>
            <person name="Gottsegen C."/>
            <person name="Watters A."/>
            <person name="Wiltshire- Gordon J.D."/>
            <person name="Segata N."/>
            <person name="Bonneau R."/>
            <person name="Littman D.R."/>
        </authorList>
    </citation>
    <scope>NUCLEOTIDE SEQUENCE [LARGE SCALE GENOMIC DNA]</scope>
    <source>
        <strain evidence="3">iAP146</strain>
    </source>
</reference>
<feature type="domain" description="HNH" evidence="1">
    <location>
        <begin position="13"/>
        <end position="65"/>
    </location>
</feature>
<dbReference type="CDD" id="cd00085">
    <property type="entry name" value="HNHc"/>
    <property type="match status" value="1"/>
</dbReference>
<accession>A0AAW9T9T2</accession>
<evidence type="ECO:0000313" key="2">
    <source>
        <dbReference type="EMBL" id="MQN32770.1"/>
    </source>
</evidence>
<dbReference type="GO" id="GO:0004519">
    <property type="term" value="F:endonuclease activity"/>
    <property type="evidence" value="ECO:0007669"/>
    <property type="project" value="UniProtKB-KW"/>
</dbReference>
<evidence type="ECO:0000313" key="3">
    <source>
        <dbReference type="Proteomes" id="UP000420707"/>
    </source>
</evidence>
<sequence>MLRLSYLMQHPLCEVCLSKGIVKAAIDVHHKDSFLNYFGDKRIEVAYNYDNLLAVCKQCHADIHKNGTSHG</sequence>
<organism evidence="2 3">
    <name type="scientific">Segatella copri</name>
    <dbReference type="NCBI Taxonomy" id="165179"/>
    <lineage>
        <taxon>Bacteria</taxon>
        <taxon>Pseudomonadati</taxon>
        <taxon>Bacteroidota</taxon>
        <taxon>Bacteroidia</taxon>
        <taxon>Bacteroidales</taxon>
        <taxon>Prevotellaceae</taxon>
        <taxon>Segatella</taxon>
    </lineage>
</organism>
<dbReference type="InterPro" id="IPR002711">
    <property type="entry name" value="HNH"/>
</dbReference>
<dbReference type="GO" id="GO:0008270">
    <property type="term" value="F:zinc ion binding"/>
    <property type="evidence" value="ECO:0007669"/>
    <property type="project" value="InterPro"/>
</dbReference>
<proteinExistence type="predicted"/>
<keyword evidence="2" id="KW-0255">Endonuclease</keyword>
<evidence type="ECO:0000259" key="1">
    <source>
        <dbReference type="Pfam" id="PF01844"/>
    </source>
</evidence>
<dbReference type="Pfam" id="PF01844">
    <property type="entry name" value="HNH"/>
    <property type="match status" value="1"/>
</dbReference>
<keyword evidence="2" id="KW-0540">Nuclease</keyword>
<dbReference type="RefSeq" id="WP_153086126.1">
    <property type="nucleotide sequence ID" value="NZ_VZBF01000001.1"/>
</dbReference>
<comment type="caution">
    <text evidence="2">The sequence shown here is derived from an EMBL/GenBank/DDBJ whole genome shotgun (WGS) entry which is preliminary data.</text>
</comment>
<protein>
    <submittedName>
        <fullName evidence="2">HNH endonuclease</fullName>
    </submittedName>
</protein>
<dbReference type="InterPro" id="IPR003615">
    <property type="entry name" value="HNH_nuc"/>
</dbReference>
<dbReference type="GO" id="GO:0003676">
    <property type="term" value="F:nucleic acid binding"/>
    <property type="evidence" value="ECO:0007669"/>
    <property type="project" value="InterPro"/>
</dbReference>
<name>A0AAW9T9T2_9BACT</name>
<dbReference type="Proteomes" id="UP000420707">
    <property type="component" value="Unassembled WGS sequence"/>
</dbReference>
<dbReference type="EMBL" id="VZCR01000088">
    <property type="protein sequence ID" value="MQN32770.1"/>
    <property type="molecule type" value="Genomic_DNA"/>
</dbReference>
<keyword evidence="2" id="KW-0378">Hydrolase</keyword>